<evidence type="ECO:0000256" key="5">
    <source>
        <dbReference type="SAM" id="MobiDB-lite"/>
    </source>
</evidence>
<dbReference type="eggNOG" id="KOG0254">
    <property type="taxonomic scope" value="Eukaryota"/>
</dbReference>
<dbReference type="SUPFAM" id="SSF103473">
    <property type="entry name" value="MFS general substrate transporter"/>
    <property type="match status" value="1"/>
</dbReference>
<dbReference type="PROSITE" id="PS50850">
    <property type="entry name" value="MFS"/>
    <property type="match status" value="1"/>
</dbReference>
<dbReference type="PANTHER" id="PTHR23501">
    <property type="entry name" value="MAJOR FACILITATOR SUPERFAMILY"/>
    <property type="match status" value="1"/>
</dbReference>
<dbReference type="GeneID" id="20340762"/>
<dbReference type="FunCoup" id="J3NGB2">
    <property type="interactions" value="61"/>
</dbReference>
<evidence type="ECO:0000256" key="4">
    <source>
        <dbReference type="ARBA" id="ARBA00023136"/>
    </source>
</evidence>
<reference evidence="9" key="4">
    <citation type="journal article" date="2015" name="G3 (Bethesda)">
        <title>Genome sequences of three phytopathogenic species of the Magnaporthaceae family of fungi.</title>
        <authorList>
            <person name="Okagaki L.H."/>
            <person name="Nunes C.C."/>
            <person name="Sailsbery J."/>
            <person name="Clay B."/>
            <person name="Brown D."/>
            <person name="John T."/>
            <person name="Oh Y."/>
            <person name="Young N."/>
            <person name="Fitzgerald M."/>
            <person name="Haas B.J."/>
            <person name="Zeng Q."/>
            <person name="Young S."/>
            <person name="Adiconis X."/>
            <person name="Fan L."/>
            <person name="Levin J.Z."/>
            <person name="Mitchell T.K."/>
            <person name="Okubara P.A."/>
            <person name="Farman M.L."/>
            <person name="Kohn L.M."/>
            <person name="Birren B."/>
            <person name="Ma L.-J."/>
            <person name="Dean R.A."/>
        </authorList>
    </citation>
    <scope>NUCLEOTIDE SEQUENCE</scope>
    <source>
        <strain evidence="9">R3-111a-1</strain>
    </source>
</reference>
<keyword evidence="10" id="KW-1185">Reference proteome</keyword>
<feature type="transmembrane region" description="Helical" evidence="6">
    <location>
        <begin position="172"/>
        <end position="192"/>
    </location>
</feature>
<feature type="transmembrane region" description="Helical" evidence="6">
    <location>
        <begin position="272"/>
        <end position="291"/>
    </location>
</feature>
<feature type="region of interest" description="Disordered" evidence="5">
    <location>
        <begin position="1"/>
        <end position="63"/>
    </location>
</feature>
<dbReference type="HOGENOM" id="CLU_000960_22_1_1"/>
<keyword evidence="3 6" id="KW-1133">Transmembrane helix</keyword>
<feature type="transmembrane region" description="Helical" evidence="6">
    <location>
        <begin position="74"/>
        <end position="100"/>
    </location>
</feature>
<reference evidence="8" key="2">
    <citation type="submission" date="2010-07" db="EMBL/GenBank/DDBJ databases">
        <authorList>
            <consortium name="The Broad Institute Genome Sequencing Platform"/>
            <consortium name="Broad Institute Genome Sequencing Center for Infectious Disease"/>
            <person name="Ma L.-J."/>
            <person name="Dead R."/>
            <person name="Young S."/>
            <person name="Zeng Q."/>
            <person name="Koehrsen M."/>
            <person name="Alvarado L."/>
            <person name="Berlin A."/>
            <person name="Chapman S.B."/>
            <person name="Chen Z."/>
            <person name="Freedman E."/>
            <person name="Gellesch M."/>
            <person name="Goldberg J."/>
            <person name="Griggs A."/>
            <person name="Gujja S."/>
            <person name="Heilman E.R."/>
            <person name="Heiman D."/>
            <person name="Hepburn T."/>
            <person name="Howarth C."/>
            <person name="Jen D."/>
            <person name="Larson L."/>
            <person name="Mehta T."/>
            <person name="Neiman D."/>
            <person name="Pearson M."/>
            <person name="Roberts A."/>
            <person name="Saif S."/>
            <person name="Shea T."/>
            <person name="Shenoy N."/>
            <person name="Sisk P."/>
            <person name="Stolte C."/>
            <person name="Sykes S."/>
            <person name="Walk T."/>
            <person name="White J."/>
            <person name="Yandava C."/>
            <person name="Haas B."/>
            <person name="Nusbaum C."/>
            <person name="Birren B."/>
        </authorList>
    </citation>
    <scope>NUCLEOTIDE SEQUENCE</scope>
    <source>
        <strain evidence="8">R3-111a-1</strain>
    </source>
</reference>
<dbReference type="Pfam" id="PF07690">
    <property type="entry name" value="MFS_1"/>
    <property type="match status" value="1"/>
</dbReference>
<dbReference type="CDD" id="cd17502">
    <property type="entry name" value="MFS_Azr1_MDR_like"/>
    <property type="match status" value="1"/>
</dbReference>
<dbReference type="GO" id="GO:0022857">
    <property type="term" value="F:transmembrane transporter activity"/>
    <property type="evidence" value="ECO:0007669"/>
    <property type="project" value="InterPro"/>
</dbReference>
<feature type="transmembrane region" description="Helical" evidence="6">
    <location>
        <begin position="112"/>
        <end position="130"/>
    </location>
</feature>
<dbReference type="RefSeq" id="XP_009216311.1">
    <property type="nucleotide sequence ID" value="XM_009218047.1"/>
</dbReference>
<protein>
    <recommendedName>
        <fullName evidence="7">Major facilitator superfamily (MFS) profile domain-containing protein</fullName>
    </recommendedName>
</protein>
<evidence type="ECO:0000313" key="9">
    <source>
        <dbReference type="EnsemblFungi" id="EJT80302"/>
    </source>
</evidence>
<dbReference type="GO" id="GO:0005886">
    <property type="term" value="C:plasma membrane"/>
    <property type="evidence" value="ECO:0007669"/>
    <property type="project" value="TreeGrafter"/>
</dbReference>
<feature type="transmembrane region" description="Helical" evidence="6">
    <location>
        <begin position="561"/>
        <end position="581"/>
    </location>
</feature>
<evidence type="ECO:0000313" key="8">
    <source>
        <dbReference type="EMBL" id="EJT80302.1"/>
    </source>
</evidence>
<feature type="compositionally biased region" description="Basic and acidic residues" evidence="5">
    <location>
        <begin position="8"/>
        <end position="24"/>
    </location>
</feature>
<accession>J3NGB2</accession>
<keyword evidence="4 6" id="KW-0472">Membrane</keyword>
<feature type="transmembrane region" description="Helical" evidence="6">
    <location>
        <begin position="230"/>
        <end position="252"/>
    </location>
</feature>
<dbReference type="OrthoDB" id="10021397at2759"/>
<organism evidence="8">
    <name type="scientific">Gaeumannomyces tritici (strain R3-111a-1)</name>
    <name type="common">Wheat and barley take-all root rot fungus</name>
    <name type="synonym">Gaeumannomyces graminis var. tritici</name>
    <dbReference type="NCBI Taxonomy" id="644352"/>
    <lineage>
        <taxon>Eukaryota</taxon>
        <taxon>Fungi</taxon>
        <taxon>Dikarya</taxon>
        <taxon>Ascomycota</taxon>
        <taxon>Pezizomycotina</taxon>
        <taxon>Sordariomycetes</taxon>
        <taxon>Sordariomycetidae</taxon>
        <taxon>Magnaporthales</taxon>
        <taxon>Magnaporthaceae</taxon>
        <taxon>Gaeumannomyces</taxon>
    </lineage>
</organism>
<feature type="domain" description="Major facilitator superfamily (MFS) profile" evidence="7">
    <location>
        <begin position="77"/>
        <end position="533"/>
    </location>
</feature>
<feature type="transmembrane region" description="Helical" evidence="6">
    <location>
        <begin position="343"/>
        <end position="368"/>
    </location>
</feature>
<dbReference type="EMBL" id="GL385395">
    <property type="protein sequence ID" value="EJT80302.1"/>
    <property type="molecule type" value="Genomic_DNA"/>
</dbReference>
<dbReference type="VEuPathDB" id="FungiDB:GGTG_00304"/>
<proteinExistence type="predicted"/>
<evidence type="ECO:0000256" key="2">
    <source>
        <dbReference type="ARBA" id="ARBA00022692"/>
    </source>
</evidence>
<dbReference type="FunFam" id="1.20.1720.10:FF:000012">
    <property type="entry name" value="MFS toxin efflux pump (AflT)"/>
    <property type="match status" value="1"/>
</dbReference>
<reference evidence="8" key="3">
    <citation type="submission" date="2010-09" db="EMBL/GenBank/DDBJ databases">
        <title>Annotation of Gaeumannomyces graminis var. tritici R3-111a-1.</title>
        <authorList>
            <consortium name="The Broad Institute Genome Sequencing Platform"/>
            <person name="Ma L.-J."/>
            <person name="Dead R."/>
            <person name="Young S.K."/>
            <person name="Zeng Q."/>
            <person name="Gargeya S."/>
            <person name="Fitzgerald M."/>
            <person name="Haas B."/>
            <person name="Abouelleil A."/>
            <person name="Alvarado L."/>
            <person name="Arachchi H.M."/>
            <person name="Berlin A."/>
            <person name="Brown A."/>
            <person name="Chapman S.B."/>
            <person name="Chen Z."/>
            <person name="Dunbar C."/>
            <person name="Freedman E."/>
            <person name="Gearin G."/>
            <person name="Gellesch M."/>
            <person name="Goldberg J."/>
            <person name="Griggs A."/>
            <person name="Gujja S."/>
            <person name="Heiman D."/>
            <person name="Howarth C."/>
            <person name="Larson L."/>
            <person name="Lui A."/>
            <person name="MacDonald P.J.P."/>
            <person name="Mehta T."/>
            <person name="Montmayeur A."/>
            <person name="Murphy C."/>
            <person name="Neiman D."/>
            <person name="Pearson M."/>
            <person name="Priest M."/>
            <person name="Roberts A."/>
            <person name="Saif S."/>
            <person name="Shea T."/>
            <person name="Shenoy N."/>
            <person name="Sisk P."/>
            <person name="Stolte C."/>
            <person name="Sykes S."/>
            <person name="Yandava C."/>
            <person name="Wortman J."/>
            <person name="Nusbaum C."/>
            <person name="Birren B."/>
        </authorList>
    </citation>
    <scope>NUCLEOTIDE SEQUENCE</scope>
    <source>
        <strain evidence="8">R3-111a-1</strain>
    </source>
</reference>
<dbReference type="Gene3D" id="1.20.1720.10">
    <property type="entry name" value="Multidrug resistance protein D"/>
    <property type="match status" value="1"/>
</dbReference>
<feature type="transmembrane region" description="Helical" evidence="6">
    <location>
        <begin position="380"/>
        <end position="401"/>
    </location>
</feature>
<dbReference type="PRINTS" id="PR01035">
    <property type="entry name" value="TCRTETA"/>
</dbReference>
<dbReference type="Gene3D" id="1.20.1250.20">
    <property type="entry name" value="MFS general substrate transporter like domains"/>
    <property type="match status" value="1"/>
</dbReference>
<dbReference type="InterPro" id="IPR036259">
    <property type="entry name" value="MFS_trans_sf"/>
</dbReference>
<gene>
    <name evidence="9" type="primary">20340762</name>
    <name evidence="8" type="ORF">GGTG_00304</name>
</gene>
<sequence>MGSATDAEAERQSLEKQADKHAADKQMPPTTDASSDEKNGGAPGAAGAKTAEPEAPKTGAGADDDMQYPKGLKLVLIISALCLSVFLVALDQTIIAPALGAITGEFASVKDIGWYGAAYLLTSTATSLTYGRLYRIFSVKMTYLAAVALFELGSLVCALAPTSNAFIVGRALAGVGVGGLFSGGVVILSYTLPLRQRPLAFGLIGAMWGIASVAGPLLGGAFTDHVTWRWCFWINLPIGGVAMVAIFLFLHINRVNNPDGLSLAQRLKGIDVVGLVMLVPAIVCFLLALQWGGSELAWNSSQVIGLFVGAGAMALVFAGIQVWQGDNATLPPFLFKNRNVVMAMLFAFFFGAAFFPLIYYLALYFQAIQADTAVQAGLKLLPLLISVVVASVATGGLITAVGYYNPFILPSMVLFTVGCAMVSTFGLDTPMREWFGYQVLAGLGVGCGFQIGVLVIQNVLPLDWVPVGTAAVQFMQTLGGAVFIAVAQTVFTNGLLDSIATDVPGLPPAIFINSGASGIRQTLERLERDPQLRAVMEQNGGLDRVYDLVRAAYLRGLRGTYYVATACAGLAFFAALGLSWISLKKKKAAAGAEEEGEADRQAAPALAAGH</sequence>
<feature type="transmembrane region" description="Helical" evidence="6">
    <location>
        <begin position="303"/>
        <end position="323"/>
    </location>
</feature>
<comment type="subcellular location">
    <subcellularLocation>
        <location evidence="1">Membrane</location>
        <topology evidence="1">Multi-pass membrane protein</topology>
    </subcellularLocation>
</comment>
<feature type="transmembrane region" description="Helical" evidence="6">
    <location>
        <begin position="407"/>
        <end position="427"/>
    </location>
</feature>
<dbReference type="Proteomes" id="UP000006039">
    <property type="component" value="Unassembled WGS sequence"/>
</dbReference>
<dbReference type="InterPro" id="IPR020846">
    <property type="entry name" value="MFS_dom"/>
</dbReference>
<dbReference type="EnsemblFungi" id="EJT80302">
    <property type="protein sequence ID" value="EJT80302"/>
    <property type="gene ID" value="GGTG_00304"/>
</dbReference>
<dbReference type="PANTHER" id="PTHR23501:SF198">
    <property type="entry name" value="AZOLE RESISTANCE PROTEIN 1-RELATED"/>
    <property type="match status" value="1"/>
</dbReference>
<dbReference type="InterPro" id="IPR001958">
    <property type="entry name" value="Tet-R_TetA/multi-R_MdtG-like"/>
</dbReference>
<evidence type="ECO:0000256" key="1">
    <source>
        <dbReference type="ARBA" id="ARBA00004141"/>
    </source>
</evidence>
<evidence type="ECO:0000256" key="3">
    <source>
        <dbReference type="ARBA" id="ARBA00022989"/>
    </source>
</evidence>
<reference evidence="10" key="1">
    <citation type="submission" date="2010-07" db="EMBL/GenBank/DDBJ databases">
        <title>The genome sequence of Gaeumannomyces graminis var. tritici strain R3-111a-1.</title>
        <authorList>
            <consortium name="The Broad Institute Genome Sequencing Platform"/>
            <person name="Ma L.-J."/>
            <person name="Dead R."/>
            <person name="Young S."/>
            <person name="Zeng Q."/>
            <person name="Koehrsen M."/>
            <person name="Alvarado L."/>
            <person name="Berlin A."/>
            <person name="Chapman S.B."/>
            <person name="Chen Z."/>
            <person name="Freedman E."/>
            <person name="Gellesch M."/>
            <person name="Goldberg J."/>
            <person name="Griggs A."/>
            <person name="Gujja S."/>
            <person name="Heilman E.R."/>
            <person name="Heiman D."/>
            <person name="Hepburn T."/>
            <person name="Howarth C."/>
            <person name="Jen D."/>
            <person name="Larson L."/>
            <person name="Mehta T."/>
            <person name="Neiman D."/>
            <person name="Pearson M."/>
            <person name="Roberts A."/>
            <person name="Saif S."/>
            <person name="Shea T."/>
            <person name="Shenoy N."/>
            <person name="Sisk P."/>
            <person name="Stolte C."/>
            <person name="Sykes S."/>
            <person name="Walk T."/>
            <person name="White J."/>
            <person name="Yandava C."/>
            <person name="Haas B."/>
            <person name="Nusbaum C."/>
            <person name="Birren B."/>
        </authorList>
    </citation>
    <scope>NUCLEOTIDE SEQUENCE [LARGE SCALE GENOMIC DNA]</scope>
    <source>
        <strain evidence="10">R3-111a-1</strain>
    </source>
</reference>
<keyword evidence="2 6" id="KW-0812">Transmembrane</keyword>
<name>J3NGB2_GAET3</name>
<feature type="transmembrane region" description="Helical" evidence="6">
    <location>
        <begin position="434"/>
        <end position="456"/>
    </location>
</feature>
<feature type="transmembrane region" description="Helical" evidence="6">
    <location>
        <begin position="198"/>
        <end position="218"/>
    </location>
</feature>
<dbReference type="InterPro" id="IPR011701">
    <property type="entry name" value="MFS"/>
</dbReference>
<evidence type="ECO:0000259" key="7">
    <source>
        <dbReference type="PROSITE" id="PS50850"/>
    </source>
</evidence>
<dbReference type="AlphaFoldDB" id="J3NGB2"/>
<evidence type="ECO:0000313" key="10">
    <source>
        <dbReference type="Proteomes" id="UP000006039"/>
    </source>
</evidence>
<evidence type="ECO:0000256" key="6">
    <source>
        <dbReference type="SAM" id="Phobius"/>
    </source>
</evidence>
<reference evidence="9" key="5">
    <citation type="submission" date="2018-04" db="UniProtKB">
        <authorList>
            <consortium name="EnsemblFungi"/>
        </authorList>
    </citation>
    <scope>IDENTIFICATION</scope>
    <source>
        <strain evidence="9">R3-111a-1</strain>
    </source>
</reference>